<name>A0ABT7CC31_9MICO</name>
<dbReference type="SUPFAM" id="SSF52058">
    <property type="entry name" value="L domain-like"/>
    <property type="match status" value="1"/>
</dbReference>
<dbReference type="InterPro" id="IPR032675">
    <property type="entry name" value="LRR_dom_sf"/>
</dbReference>
<keyword evidence="1" id="KW-0472">Membrane</keyword>
<dbReference type="InterPro" id="IPR053139">
    <property type="entry name" value="Surface_bspA-like"/>
</dbReference>
<feature type="transmembrane region" description="Helical" evidence="1">
    <location>
        <begin position="964"/>
        <end position="982"/>
    </location>
</feature>
<keyword evidence="1" id="KW-0812">Transmembrane</keyword>
<organism evidence="2 3">
    <name type="scientific">Gulosibacter molinativorax</name>
    <dbReference type="NCBI Taxonomy" id="256821"/>
    <lineage>
        <taxon>Bacteria</taxon>
        <taxon>Bacillati</taxon>
        <taxon>Actinomycetota</taxon>
        <taxon>Actinomycetes</taxon>
        <taxon>Micrococcales</taxon>
        <taxon>Microbacteriaceae</taxon>
        <taxon>Gulosibacter</taxon>
    </lineage>
</organism>
<sequence>MLLAGIVAILQVNRNVDPAHAAGPMTFELFATHPYASKSGYDNTSTNYYTGAELCPASGGQTFCPAGQTITDMEVTEDGELIAGYGDWNSNVDSFGVADGRVGVVPLNLATGTWGDMFYAGSEAIDKVRKINGKLYIPTTDPSDRAATGNAGGNISGYITNETGDWSFVRNGSPSNEHTFDIAFLGEDDIFTAGARPMSGGDISSVRHSADGGIAWQDSLAGTNYAGYDRFYWIHEINDKIYTRSSHSGIARSFDGSTWVDEPGITCTGYTISSITVVFEDKLICGAGFGRIKVSNTTSTWQVRYHPESDSSILDTYVSEDGFLYILSTSGLSRTNSLASGEWELLEVEIPSNASALTVHGDSIYLGNNQGQILKSTMSLSETSTTVFDNGHSGTNACFIVGTGGLASQITGFDKTIEGCDVTELVIPSEIDGTTITSVSNTAFQNKGFESVYIPSSITSFPKQSLEGNSISQLEVDMKSIPANGFSGMGIRSLVIGEEVESIGNNAFQNNELGSVTIPSSITSIGAYTFASNRLASVTMPDNITSIGGYAFQNNELTSVTIPNSVTSISGEAFYNNQLASVTIPDSVTSIGFQAFASNQLTSVTIPSSVTSIAGLAFASNQLTSVTIPDSVTSIGNAAFENNQLTSIAIPSSVVSIAAHAFDSNPLLSASIPNSVTTLGNLAFGYKVSELFIDMTVIPSSVFANGGIKKLTIGENVQEITGDSFGSNPLEGVHLKGKAGLDPDAFASMAPQSATSAFYSCISEITPYPSDYSAFIPCYNQVFSSTQGAFVRIYTPFPEFYASTISERFTYESHFALMIGAENPPIVGGYLINPAAVSIEYRDINGNTIQQGRKTTGDGLYDYSLQSLFAAHPDATDEDLASIYYRIGQTVTLDAPAIPGFVTPVAFAMTLNDETNTHTFIYLTQAQVDEGYTISPDGKVIAPNGEPFVPGAPNTGLPRIARNASGSVLVLVSAIAIGFIGWRRLRYSRSRS</sequence>
<comment type="caution">
    <text evidence="2">The sequence shown here is derived from an EMBL/GenBank/DDBJ whole genome shotgun (WGS) entry which is preliminary data.</text>
</comment>
<keyword evidence="3" id="KW-1185">Reference proteome</keyword>
<dbReference type="PANTHER" id="PTHR45661">
    <property type="entry name" value="SURFACE ANTIGEN"/>
    <property type="match status" value="1"/>
</dbReference>
<dbReference type="Gene3D" id="3.80.10.10">
    <property type="entry name" value="Ribonuclease Inhibitor"/>
    <property type="match status" value="2"/>
</dbReference>
<reference evidence="2" key="2">
    <citation type="journal article" date="2022" name="Sci. Rep.">
        <title>In silico prediction of the enzymes involved in the degradation of the herbicide molinate by Gulosibacter molinativorax ON4T.</title>
        <authorList>
            <person name="Lopes A.R."/>
            <person name="Bunin E."/>
            <person name="Viana A.T."/>
            <person name="Froufe H."/>
            <person name="Munoz-Merida A."/>
            <person name="Pinho D."/>
            <person name="Figueiredo J."/>
            <person name="Barroso C."/>
            <person name="Vaz-Moreira I."/>
            <person name="Bellanger X."/>
            <person name="Egas C."/>
            <person name="Nunes O.C."/>
        </authorList>
    </citation>
    <scope>NUCLEOTIDE SEQUENCE</scope>
    <source>
        <strain evidence="2">ON4</strain>
    </source>
</reference>
<dbReference type="Pfam" id="PF13306">
    <property type="entry name" value="LRR_5"/>
    <property type="match status" value="1"/>
</dbReference>
<evidence type="ECO:0000313" key="3">
    <source>
        <dbReference type="Proteomes" id="UP001170379"/>
    </source>
</evidence>
<accession>A0ABT7CC31</accession>
<evidence type="ECO:0000313" key="2">
    <source>
        <dbReference type="EMBL" id="MDJ1372744.1"/>
    </source>
</evidence>
<dbReference type="EMBL" id="PXVD01000045">
    <property type="protein sequence ID" value="MDJ1372744.1"/>
    <property type="molecule type" value="Genomic_DNA"/>
</dbReference>
<reference evidence="2" key="1">
    <citation type="submission" date="2018-03" db="EMBL/GenBank/DDBJ databases">
        <authorList>
            <person name="Nunes O.C."/>
            <person name="Lopes A.R."/>
            <person name="Froufe H."/>
            <person name="Munoz-Merida A."/>
            <person name="Barroso C."/>
            <person name="Egas C."/>
        </authorList>
    </citation>
    <scope>NUCLEOTIDE SEQUENCE</scope>
    <source>
        <strain evidence="2">ON4</strain>
    </source>
</reference>
<dbReference type="SUPFAM" id="SSF110296">
    <property type="entry name" value="Oligoxyloglucan reducing end-specific cellobiohydrolase"/>
    <property type="match status" value="1"/>
</dbReference>
<gene>
    <name evidence="2" type="ORF">C7K25_15505</name>
</gene>
<dbReference type="InterPro" id="IPR026906">
    <property type="entry name" value="LRR_5"/>
</dbReference>
<keyword evidence="1" id="KW-1133">Transmembrane helix</keyword>
<proteinExistence type="predicted"/>
<evidence type="ECO:0000256" key="1">
    <source>
        <dbReference type="SAM" id="Phobius"/>
    </source>
</evidence>
<dbReference type="Proteomes" id="UP001170379">
    <property type="component" value="Unassembled WGS sequence"/>
</dbReference>
<protein>
    <submittedName>
        <fullName evidence="2">Leucine-rich repeat domain-containing protein</fullName>
    </submittedName>
</protein>
<dbReference type="PANTHER" id="PTHR45661:SF3">
    <property type="entry name" value="IG-LIKE DOMAIN-CONTAINING PROTEIN"/>
    <property type="match status" value="1"/>
</dbReference>